<reference evidence="3 4" key="1">
    <citation type="journal article" date="2021" name="Arch. Microbiol.">
        <title>Harenicola maris gen. nov., sp. nov. isolated from the Sea of Japan shallow sediments.</title>
        <authorList>
            <person name="Romanenko L.A."/>
            <person name="Kurilenko V.V."/>
            <person name="Chernysheva N.Y."/>
            <person name="Tekutyeva L.A."/>
            <person name="Velansky P.V."/>
            <person name="Svetashev V.I."/>
            <person name="Isaeva M.P."/>
        </authorList>
    </citation>
    <scope>NUCLEOTIDE SEQUENCE [LARGE SCALE GENOMIC DNA]</scope>
    <source>
        <strain evidence="3 4">KMM 3653</strain>
    </source>
</reference>
<dbReference type="Gene3D" id="3.30.110.40">
    <property type="entry name" value="TusA-like domain"/>
    <property type="match status" value="1"/>
</dbReference>
<dbReference type="PROSITE" id="PS01148">
    <property type="entry name" value="UPF0033"/>
    <property type="match status" value="1"/>
</dbReference>
<dbReference type="PANTHER" id="PTHR33279">
    <property type="entry name" value="SULFUR CARRIER PROTEIN YEDF-RELATED"/>
    <property type="match status" value="1"/>
</dbReference>
<evidence type="ECO:0000256" key="1">
    <source>
        <dbReference type="ARBA" id="ARBA00008984"/>
    </source>
</evidence>
<comment type="similarity">
    <text evidence="1">Belongs to the sulfur carrier protein TusA family.</text>
</comment>
<name>A0AAP2CQC6_9RHOB</name>
<evidence type="ECO:0000313" key="4">
    <source>
        <dbReference type="Proteomes" id="UP001315686"/>
    </source>
</evidence>
<dbReference type="Proteomes" id="UP001315686">
    <property type="component" value="Unassembled WGS sequence"/>
</dbReference>
<gene>
    <name evidence="3" type="ORF">IV417_04325</name>
</gene>
<keyword evidence="4" id="KW-1185">Reference proteome</keyword>
<comment type="caution">
    <text evidence="3">The sequence shown here is derived from an EMBL/GenBank/DDBJ whole genome shotgun (WGS) entry which is preliminary data.</text>
</comment>
<proteinExistence type="inferred from homology"/>
<dbReference type="RefSeq" id="WP_327792798.1">
    <property type="nucleotide sequence ID" value="NZ_JADQAZ010000001.1"/>
</dbReference>
<dbReference type="AlphaFoldDB" id="A0AAP2CQC6"/>
<sequence>MPDNSPEIPEVDALGLKCPLPVLRLRKRMAGLPAGALVALRADDPASVIDVPHFCNEAGHVLLEVESGALGHRFVVQKKS</sequence>
<dbReference type="SUPFAM" id="SSF64307">
    <property type="entry name" value="SirA-like"/>
    <property type="match status" value="1"/>
</dbReference>
<dbReference type="CDD" id="cd00291">
    <property type="entry name" value="SirA_YedF_YeeD"/>
    <property type="match status" value="1"/>
</dbReference>
<evidence type="ECO:0000313" key="3">
    <source>
        <dbReference type="EMBL" id="MBT0956601.1"/>
    </source>
</evidence>
<dbReference type="EMBL" id="JADQAZ010000001">
    <property type="protein sequence ID" value="MBT0956601.1"/>
    <property type="molecule type" value="Genomic_DNA"/>
</dbReference>
<organism evidence="3 4">
    <name type="scientific">Harenicola maris</name>
    <dbReference type="NCBI Taxonomy" id="2841044"/>
    <lineage>
        <taxon>Bacteria</taxon>
        <taxon>Pseudomonadati</taxon>
        <taxon>Pseudomonadota</taxon>
        <taxon>Alphaproteobacteria</taxon>
        <taxon>Rhodobacterales</taxon>
        <taxon>Paracoccaceae</taxon>
        <taxon>Harenicola</taxon>
    </lineage>
</organism>
<evidence type="ECO:0000259" key="2">
    <source>
        <dbReference type="PROSITE" id="PS01148"/>
    </source>
</evidence>
<dbReference type="InterPro" id="IPR001455">
    <property type="entry name" value="TusA-like"/>
</dbReference>
<accession>A0AAP2CQC6</accession>
<feature type="domain" description="UPF0033" evidence="2">
    <location>
        <begin position="11"/>
        <end position="35"/>
    </location>
</feature>
<dbReference type="InterPro" id="IPR036868">
    <property type="entry name" value="TusA-like_sf"/>
</dbReference>
<protein>
    <submittedName>
        <fullName evidence="3">Sulfurtransferase TusA family protein</fullName>
    </submittedName>
</protein>
<dbReference type="PANTHER" id="PTHR33279:SF2">
    <property type="entry name" value="SULFUR CARRIER PROTEIN TUSA"/>
    <property type="match status" value="1"/>
</dbReference>
<dbReference type="Pfam" id="PF01206">
    <property type="entry name" value="TusA"/>
    <property type="match status" value="1"/>
</dbReference>